<keyword evidence="2" id="KW-1185">Reference proteome</keyword>
<comment type="caution">
    <text evidence="1">The sequence shown here is derived from an EMBL/GenBank/DDBJ whole genome shotgun (WGS) entry which is preliminary data.</text>
</comment>
<gene>
    <name evidence="1" type="ORF">GGI18_001886</name>
</gene>
<proteinExistence type="predicted"/>
<dbReference type="EMBL" id="JANBUK010000362">
    <property type="protein sequence ID" value="KAJ2790297.1"/>
    <property type="molecule type" value="Genomic_DNA"/>
</dbReference>
<name>A0ACC1KHW9_9FUNG</name>
<reference evidence="1" key="1">
    <citation type="submission" date="2022-07" db="EMBL/GenBank/DDBJ databases">
        <title>Phylogenomic reconstructions and comparative analyses of Kickxellomycotina fungi.</title>
        <authorList>
            <person name="Reynolds N.K."/>
            <person name="Stajich J.E."/>
            <person name="Barry K."/>
            <person name="Grigoriev I.V."/>
            <person name="Crous P."/>
            <person name="Smith M.E."/>
        </authorList>
    </citation>
    <scope>NUCLEOTIDE SEQUENCE</scope>
    <source>
        <strain evidence="1">BCRC 34191</strain>
    </source>
</reference>
<accession>A0ACC1KHW9</accession>
<dbReference type="Proteomes" id="UP001140066">
    <property type="component" value="Unassembled WGS sequence"/>
</dbReference>
<protein>
    <submittedName>
        <fullName evidence="1">Uncharacterized protein</fullName>
    </submittedName>
</protein>
<sequence>MQAWLGRGCRVAAAQQRHLPLTRLGGEECCAPRSQQQQFCSRFFRITSRALASMSARDIRQRYTDYFVKNGHVLQPSADIVPRNDATLLFSSAGMVPFKQYFLNPASAPHKMVTTVQKCVRAGGKHNDLDQVGYTPRHHTFFEMLGNFSFGAYSKREIIHMAWKFVRHELNMPEDRLRVTVLETDDEAYDIWKNEVGVDPRRIVRCGPEDNFWSMGSEGPCGPSSEIFWDTRDARYAEGDDERWLEFWNLVFMQYHRGADGELRPLDTPCVDTGMGLERVASILQGKRNNFDTDEFQVIIRDIDARCSVDRSSASVDNDKALACKRIIADHLRASAFLISEGVFPSNVGRGYVLRRIIRRAVRAGRLLGISDSVLSALYPSLELAMGAAYPELLERRQLVVSVLESEEKMFLRTLDKGLVLLEGIFASGNSKRLVSGADAFSLYDTHGFPLDLTEIIARDSGWTVDVEAFEQIQRQSRERNKASWKGRLTKQDSVASEIEATCLEWEEAGVCSQFSGYDIDPEAKPAAAACRIVAFKSLSNGDGLLVVDPCPFYAMSGGQEADTGVVAMSNSEGPHEFIVSDVVALPDGQATALRLTGISGKQHLFRSGQIAYATVDGARRLGSAVHHTATHLLNAALRKTVGTSVMQAGSLVQAEGLRFDFTSSALTSEQLREIEGLVNEAALANTDITTAHMTLDQAKTQGAIALFSEKYDAASVRVVSMPGLSMELCGGTHLRSTRAVFPFHITSEGSVGAGTRRIEAKAGIAASLWLQQQLEYGRAAAQTLGAAQIGGMEKKAQQLVDRNRALREEADRWLRAAAVNAEAVATHSTVLGERGAPATFHILAPLSEDNARLVAERACHLRDTEPGFVHVVIQGRAIAVGVDAERLPGEQAGALLRSVLQRLPGKGGGQASLAQGQLKTAVAELAQLAPGTLLFLVIGRRLAETPPPPRSLFMPRLCDPGVRQHSGFIDVAADKHLFYWFFESRNPRPVKASTPLVLWLNGGPGCSSWSNLLGGAGPCRVADNGRDTVPNPYSWNNNVHMLFLDQPTNVGFSYGASVNTTIEASIDVTVFLRKFYRQFPQYSLGDLHIMGESYAAKYVPGIATQILNDNRRGTGGWKLPLASIAVGNGLFDMETQYMYLPRMACNSTFPSIVNATTCSEMEAATTTFQESLLASRLNPSQEATVNATFAGYAILTPYQDAGGNPYDVRTMCTGGQLCNPYLDTIANFADQPHVRASLGVTTTGGFDLCNQAVQEAFIDSGDELVDSSAWIPAILASGVRVLNYAGDADLICNWMGNKALMVNMDWSGKRGFAMAPDLEWFVSGRQAGEA</sequence>
<organism evidence="1 2">
    <name type="scientific">Coemansia linderi</name>
    <dbReference type="NCBI Taxonomy" id="2663919"/>
    <lineage>
        <taxon>Eukaryota</taxon>
        <taxon>Fungi</taxon>
        <taxon>Fungi incertae sedis</taxon>
        <taxon>Zoopagomycota</taxon>
        <taxon>Kickxellomycotina</taxon>
        <taxon>Kickxellomycetes</taxon>
        <taxon>Kickxellales</taxon>
        <taxon>Kickxellaceae</taxon>
        <taxon>Coemansia</taxon>
    </lineage>
</organism>
<feature type="non-terminal residue" evidence="1">
    <location>
        <position position="1331"/>
    </location>
</feature>
<evidence type="ECO:0000313" key="2">
    <source>
        <dbReference type="Proteomes" id="UP001140066"/>
    </source>
</evidence>
<evidence type="ECO:0000313" key="1">
    <source>
        <dbReference type="EMBL" id="KAJ2790297.1"/>
    </source>
</evidence>